<evidence type="ECO:0000313" key="2">
    <source>
        <dbReference type="EMBL" id="WXA96713.1"/>
    </source>
</evidence>
<protein>
    <submittedName>
        <fullName evidence="2">DUF885 domain-containing protein</fullName>
    </submittedName>
</protein>
<accession>A0ABZ2KHB7</accession>
<dbReference type="PANTHER" id="PTHR33361">
    <property type="entry name" value="GLR0591 PROTEIN"/>
    <property type="match status" value="1"/>
</dbReference>
<keyword evidence="3" id="KW-1185">Reference proteome</keyword>
<evidence type="ECO:0000256" key="1">
    <source>
        <dbReference type="SAM" id="SignalP"/>
    </source>
</evidence>
<dbReference type="Pfam" id="PF05960">
    <property type="entry name" value="DUF885"/>
    <property type="match status" value="1"/>
</dbReference>
<organism evidence="2 3">
    <name type="scientific">Pendulispora brunnea</name>
    <dbReference type="NCBI Taxonomy" id="2905690"/>
    <lineage>
        <taxon>Bacteria</taxon>
        <taxon>Pseudomonadati</taxon>
        <taxon>Myxococcota</taxon>
        <taxon>Myxococcia</taxon>
        <taxon>Myxococcales</taxon>
        <taxon>Sorangiineae</taxon>
        <taxon>Pendulisporaceae</taxon>
        <taxon>Pendulispora</taxon>
    </lineage>
</organism>
<sequence length="627" mass="69763">MTSRLVSTVLAMTSMLGLVACGSDSAAPAASSTMALQSDVAARTGASAGVHNLELAELLERHWAWFLAEHPTWATMFGEHRFDDRIEDISAYHRAVQRHRERAFLEEAQELRMRIGNELDASDALTLDELVGQLDTSAGAADACRLDEWNVAASSNPFSKWNILPQIQSSRTFAEAKNLLRRYRAIPGWIDTNIDNLARGARAGMVGNATSMNIALQMVDGQLAKPDADWALSGPKKAAHPDWSEAERRLFDREITILVARIRTAATRWRDFVATKLLPNARPDDRGGLRDVPGGAACYSALIHSQTSLPLTADELHDRGTSETARINEEMGTLGEKLFGTRDLLTILQHLRSDPAMFFQTEDEIEAKAVQNLALAKSKISNYFGVLPKADCVVRRIPDYEAPYTTRAYYWAPNPDGSKPGEYFVNTYQPTTRPRYEAEVLAFHESIPGHHLQIAISQELPALPSFRMFLGFTSYVEGWALYTERLANEMGLYTADLDRMGMLSFDAWRSSRLVVDTGLHAKGWSREQAVQYLLAHTALPENDIRNEVDRYINDPAQALAYKVGQGTILALREEAKAKLGSRFDIKGFHDTVLGVGAVSMPDLEKVVRDWIARPANEPSRALLDHRL</sequence>
<feature type="chain" id="PRO_5047432153" evidence="1">
    <location>
        <begin position="27"/>
        <end position="627"/>
    </location>
</feature>
<name>A0ABZ2KHB7_9BACT</name>
<evidence type="ECO:0000313" key="3">
    <source>
        <dbReference type="Proteomes" id="UP001379533"/>
    </source>
</evidence>
<proteinExistence type="predicted"/>
<dbReference type="Proteomes" id="UP001379533">
    <property type="component" value="Chromosome"/>
</dbReference>
<dbReference type="InterPro" id="IPR010281">
    <property type="entry name" value="DUF885"/>
</dbReference>
<reference evidence="2 3" key="1">
    <citation type="submission" date="2021-12" db="EMBL/GenBank/DDBJ databases">
        <title>Discovery of the Pendulisporaceae a myxobacterial family with distinct sporulation behavior and unique specialized metabolism.</title>
        <authorList>
            <person name="Garcia R."/>
            <person name="Popoff A."/>
            <person name="Bader C.D."/>
            <person name="Loehr J."/>
            <person name="Walesch S."/>
            <person name="Walt C."/>
            <person name="Boldt J."/>
            <person name="Bunk B."/>
            <person name="Haeckl F.J.F.P.J."/>
            <person name="Gunesch A.P."/>
            <person name="Birkelbach J."/>
            <person name="Nuebel U."/>
            <person name="Pietschmann T."/>
            <person name="Bach T."/>
            <person name="Mueller R."/>
        </authorList>
    </citation>
    <scope>NUCLEOTIDE SEQUENCE [LARGE SCALE GENOMIC DNA]</scope>
    <source>
        <strain evidence="2 3">MSr12523</strain>
    </source>
</reference>
<gene>
    <name evidence="2" type="ORF">LZC95_07675</name>
</gene>
<feature type="signal peptide" evidence="1">
    <location>
        <begin position="1"/>
        <end position="26"/>
    </location>
</feature>
<dbReference type="RefSeq" id="WP_394847331.1">
    <property type="nucleotide sequence ID" value="NZ_CP089982.1"/>
</dbReference>
<dbReference type="PANTHER" id="PTHR33361:SF2">
    <property type="entry name" value="DUF885 DOMAIN-CONTAINING PROTEIN"/>
    <property type="match status" value="1"/>
</dbReference>
<dbReference type="EMBL" id="CP089982">
    <property type="protein sequence ID" value="WXA96713.1"/>
    <property type="molecule type" value="Genomic_DNA"/>
</dbReference>
<keyword evidence="1" id="KW-0732">Signal</keyword>
<dbReference type="PROSITE" id="PS51257">
    <property type="entry name" value="PROKAR_LIPOPROTEIN"/>
    <property type="match status" value="1"/>
</dbReference>